<keyword evidence="6 13" id="KW-1133">Transmembrane helix</keyword>
<dbReference type="Proteomes" id="UP001652740">
    <property type="component" value="Unplaced"/>
</dbReference>
<evidence type="ECO:0000256" key="2">
    <source>
        <dbReference type="ARBA" id="ARBA00007193"/>
    </source>
</evidence>
<proteinExistence type="inferred from homology"/>
<evidence type="ECO:0000256" key="4">
    <source>
        <dbReference type="ARBA" id="ARBA00022461"/>
    </source>
</evidence>
<feature type="transmembrane region" description="Helical" evidence="13">
    <location>
        <begin position="428"/>
        <end position="454"/>
    </location>
</feature>
<dbReference type="PANTHER" id="PTHR11690">
    <property type="entry name" value="AMILORIDE-SENSITIVE SODIUM CHANNEL-RELATED"/>
    <property type="match status" value="1"/>
</dbReference>
<evidence type="ECO:0000256" key="3">
    <source>
        <dbReference type="ARBA" id="ARBA00022448"/>
    </source>
</evidence>
<evidence type="ECO:0000256" key="1">
    <source>
        <dbReference type="ARBA" id="ARBA00004141"/>
    </source>
</evidence>
<keyword evidence="4 12" id="KW-0894">Sodium channel</keyword>
<dbReference type="PANTHER" id="PTHR11690:SF288">
    <property type="entry name" value="AMILORIDE-SENSITIVE NA+ CHANNEL-RELATED"/>
    <property type="match status" value="1"/>
</dbReference>
<evidence type="ECO:0000256" key="12">
    <source>
        <dbReference type="RuleBase" id="RU000679"/>
    </source>
</evidence>
<sequence>MKWQTSPVIVSFSEKFVPVEMVPFPSVTICPDIKNRASVYNHSSEVSMLNHENNSYIEQYSYKNLSVDIMKALEKAQDIALICEVQQMYPTFSLDRQTGNATIVENILKVSPSVSDYIFHCAWRGVPAIDCSEMFSTVLTEQGVCFNFNSLAANEIFRQKNIQKQYNYSDASTTSKYWSLDGGYQKNRGPYPRRGVISGSIYDLTVILQAPKQDPDETCNGGLKGSKIFVQHPADHPQSSLYYYASLPGQVSSVALKFNMISTSNSLKSYSPEVRQCYFQHERYLRYFKIYTSKNCRLECQANYTFKKCGCVWFHMPHNDSESICTVNKLDCIKKAIDEFTNEIFDDFVEDEPDPCLCLPPCDQISYDAEILKTDFNFSSIINQFQKLAEIDLSNLIESYDYSRIDIYFKEPRFASMRRSELFGLTDFLANCGGLLGLFLGFSVLSLIEIIYFCTLRLGFTLKKDLDQEKSTLRKDKVNDAETNASE</sequence>
<comment type="similarity">
    <text evidence="2 12">Belongs to the amiloride-sensitive sodium channel (TC 1.A.6) family.</text>
</comment>
<protein>
    <submittedName>
        <fullName evidence="15">LOW QUALITY PROTEIN: pickpocket protein 28-like</fullName>
    </submittedName>
</protein>
<keyword evidence="9 13" id="KW-0472">Membrane</keyword>
<keyword evidence="7" id="KW-0915">Sodium</keyword>
<evidence type="ECO:0000313" key="14">
    <source>
        <dbReference type="Proteomes" id="UP001652740"/>
    </source>
</evidence>
<dbReference type="Gene3D" id="1.10.287.770">
    <property type="entry name" value="YojJ-like"/>
    <property type="match status" value="1"/>
</dbReference>
<evidence type="ECO:0000256" key="5">
    <source>
        <dbReference type="ARBA" id="ARBA00022692"/>
    </source>
</evidence>
<dbReference type="RefSeq" id="XP_052749517.1">
    <property type="nucleotide sequence ID" value="XM_052893557.1"/>
</dbReference>
<dbReference type="InterPro" id="IPR001873">
    <property type="entry name" value="ENaC"/>
</dbReference>
<keyword evidence="11 12" id="KW-0407">Ion channel</keyword>
<name>A0ABM3MDP5_GALME</name>
<dbReference type="Pfam" id="PF00858">
    <property type="entry name" value="ASC"/>
    <property type="match status" value="1"/>
</dbReference>
<reference evidence="15" key="1">
    <citation type="submission" date="2025-08" db="UniProtKB">
        <authorList>
            <consortium name="RefSeq"/>
        </authorList>
    </citation>
    <scope>IDENTIFICATION</scope>
    <source>
        <tissue evidence="15">Whole larvae</tissue>
    </source>
</reference>
<evidence type="ECO:0000256" key="11">
    <source>
        <dbReference type="ARBA" id="ARBA00023303"/>
    </source>
</evidence>
<accession>A0ABM3MDP5</accession>
<keyword evidence="8 12" id="KW-0406">Ion transport</keyword>
<keyword evidence="10 12" id="KW-0739">Sodium transport</keyword>
<dbReference type="PRINTS" id="PR01078">
    <property type="entry name" value="AMINACHANNEL"/>
</dbReference>
<keyword evidence="3 12" id="KW-0813">Transport</keyword>
<organism evidence="14 15">
    <name type="scientific">Galleria mellonella</name>
    <name type="common">Greater wax moth</name>
    <dbReference type="NCBI Taxonomy" id="7137"/>
    <lineage>
        <taxon>Eukaryota</taxon>
        <taxon>Metazoa</taxon>
        <taxon>Ecdysozoa</taxon>
        <taxon>Arthropoda</taxon>
        <taxon>Hexapoda</taxon>
        <taxon>Insecta</taxon>
        <taxon>Pterygota</taxon>
        <taxon>Neoptera</taxon>
        <taxon>Endopterygota</taxon>
        <taxon>Lepidoptera</taxon>
        <taxon>Glossata</taxon>
        <taxon>Ditrysia</taxon>
        <taxon>Pyraloidea</taxon>
        <taxon>Pyralidae</taxon>
        <taxon>Galleriinae</taxon>
        <taxon>Galleria</taxon>
    </lineage>
</organism>
<gene>
    <name evidence="15" type="primary">LOC113515574</name>
</gene>
<evidence type="ECO:0000313" key="15">
    <source>
        <dbReference type="RefSeq" id="XP_052749517.1"/>
    </source>
</evidence>
<evidence type="ECO:0000256" key="6">
    <source>
        <dbReference type="ARBA" id="ARBA00022989"/>
    </source>
</evidence>
<dbReference type="Gene3D" id="2.60.470.10">
    <property type="entry name" value="Acid-sensing ion channels like domains"/>
    <property type="match status" value="1"/>
</dbReference>
<evidence type="ECO:0000256" key="9">
    <source>
        <dbReference type="ARBA" id="ARBA00023136"/>
    </source>
</evidence>
<keyword evidence="5 12" id="KW-0812">Transmembrane</keyword>
<dbReference type="GeneID" id="113515574"/>
<evidence type="ECO:0000256" key="8">
    <source>
        <dbReference type="ARBA" id="ARBA00023065"/>
    </source>
</evidence>
<keyword evidence="14" id="KW-1185">Reference proteome</keyword>
<evidence type="ECO:0000256" key="7">
    <source>
        <dbReference type="ARBA" id="ARBA00023053"/>
    </source>
</evidence>
<comment type="subcellular location">
    <subcellularLocation>
        <location evidence="1">Membrane</location>
        <topology evidence="1">Multi-pass membrane protein</topology>
    </subcellularLocation>
</comment>
<evidence type="ECO:0000256" key="10">
    <source>
        <dbReference type="ARBA" id="ARBA00023201"/>
    </source>
</evidence>
<evidence type="ECO:0000256" key="13">
    <source>
        <dbReference type="SAM" id="Phobius"/>
    </source>
</evidence>